<dbReference type="Proteomes" id="UP001165283">
    <property type="component" value="Unassembled WGS sequence"/>
</dbReference>
<protein>
    <submittedName>
        <fullName evidence="2">DUF2786 domain-containing protein</fullName>
    </submittedName>
</protein>
<evidence type="ECO:0000313" key="3">
    <source>
        <dbReference type="Proteomes" id="UP001165283"/>
    </source>
</evidence>
<evidence type="ECO:0000313" key="2">
    <source>
        <dbReference type="EMBL" id="MCO1654332.1"/>
    </source>
</evidence>
<dbReference type="EMBL" id="JAGSOV010000010">
    <property type="protein sequence ID" value="MCO1654332.1"/>
    <property type="molecule type" value="Genomic_DNA"/>
</dbReference>
<proteinExistence type="predicted"/>
<reference evidence="2" key="1">
    <citation type="submission" date="2021-04" db="EMBL/GenBank/DDBJ databases">
        <title>Pseudonocardia sp. nov., isolated from sandy soil of mangrove forest.</title>
        <authorList>
            <person name="Zan Z."/>
            <person name="Huang R."/>
            <person name="Liu W."/>
        </authorList>
    </citation>
    <scope>NUCLEOTIDE SEQUENCE</scope>
    <source>
        <strain evidence="2">S2-4</strain>
    </source>
</reference>
<gene>
    <name evidence="2" type="ORF">KDL28_04620</name>
</gene>
<keyword evidence="3" id="KW-1185">Reference proteome</keyword>
<evidence type="ECO:0000256" key="1">
    <source>
        <dbReference type="SAM" id="MobiDB-lite"/>
    </source>
</evidence>
<name>A0ABT0ZUC6_9PSEU</name>
<organism evidence="2 3">
    <name type="scientific">Pseudonocardia humida</name>
    <dbReference type="NCBI Taxonomy" id="2800819"/>
    <lineage>
        <taxon>Bacteria</taxon>
        <taxon>Bacillati</taxon>
        <taxon>Actinomycetota</taxon>
        <taxon>Actinomycetes</taxon>
        <taxon>Pseudonocardiales</taxon>
        <taxon>Pseudonocardiaceae</taxon>
        <taxon>Pseudonocardia</taxon>
    </lineage>
</organism>
<feature type="region of interest" description="Disordered" evidence="1">
    <location>
        <begin position="1"/>
        <end position="26"/>
    </location>
</feature>
<sequence length="162" mass="17049">MRSGAAEEPDGGTTGRPGSAPRSPPVEVLRLPVLTDVSVPGTARFVDAFAEAQALLTDHFPGPGTGEAFTEAADAARRAWRAAVGAAERIRLQGIDPAERAAVERVVKLLTTARDSDNEPERRLAYARARTELGRLDAAGVVHVPMPAQAALDAAARRELPP</sequence>
<comment type="caution">
    <text evidence="2">The sequence shown here is derived from an EMBL/GenBank/DDBJ whole genome shotgun (WGS) entry which is preliminary data.</text>
</comment>
<accession>A0ABT0ZUC6</accession>